<evidence type="ECO:0000313" key="3">
    <source>
        <dbReference type="Proteomes" id="UP000237481"/>
    </source>
</evidence>
<gene>
    <name evidence="2" type="ORF">TPAR_08415</name>
</gene>
<protein>
    <submittedName>
        <fullName evidence="2">Uncharacterized protein</fullName>
    </submittedName>
</protein>
<proteinExistence type="predicted"/>
<keyword evidence="1" id="KW-0732">Signal</keyword>
<accession>A0A2S4KME8</accession>
<evidence type="ECO:0000313" key="2">
    <source>
        <dbReference type="EMBL" id="POR31372.1"/>
    </source>
</evidence>
<dbReference type="EMBL" id="PKSG01001060">
    <property type="protein sequence ID" value="POR31372.1"/>
    <property type="molecule type" value="Genomic_DNA"/>
</dbReference>
<dbReference type="Proteomes" id="UP000237481">
    <property type="component" value="Unassembled WGS sequence"/>
</dbReference>
<feature type="chain" id="PRO_5015597321" evidence="1">
    <location>
        <begin position="22"/>
        <end position="60"/>
    </location>
</feature>
<evidence type="ECO:0000256" key="1">
    <source>
        <dbReference type="SAM" id="SignalP"/>
    </source>
</evidence>
<keyword evidence="3" id="KW-1185">Reference proteome</keyword>
<comment type="caution">
    <text evidence="2">The sequence shown here is derived from an EMBL/GenBank/DDBJ whole genome shotgun (WGS) entry which is preliminary data.</text>
</comment>
<reference evidence="2 3" key="1">
    <citation type="submission" date="2018-01" db="EMBL/GenBank/DDBJ databases">
        <title>Harnessing the power of phylogenomics to disentangle the directionality and signatures of interkingdom host jumping in the parasitic fungal genus Tolypocladium.</title>
        <authorList>
            <person name="Quandt C.A."/>
            <person name="Patterson W."/>
            <person name="Spatafora J.W."/>
        </authorList>
    </citation>
    <scope>NUCLEOTIDE SEQUENCE [LARGE SCALE GENOMIC DNA]</scope>
    <source>
        <strain evidence="2 3">NRBC 100945</strain>
    </source>
</reference>
<name>A0A2S4KME8_9HYPO</name>
<organism evidence="2 3">
    <name type="scientific">Tolypocladium paradoxum</name>
    <dbReference type="NCBI Taxonomy" id="94208"/>
    <lineage>
        <taxon>Eukaryota</taxon>
        <taxon>Fungi</taxon>
        <taxon>Dikarya</taxon>
        <taxon>Ascomycota</taxon>
        <taxon>Pezizomycotina</taxon>
        <taxon>Sordariomycetes</taxon>
        <taxon>Hypocreomycetidae</taxon>
        <taxon>Hypocreales</taxon>
        <taxon>Ophiocordycipitaceae</taxon>
        <taxon>Tolypocladium</taxon>
    </lineage>
</organism>
<sequence>MVNFAYIPLAILATIIPLATANNCHKDLIYCGSSLKKKGNYDALIRAKLEAMCRFYQRGH</sequence>
<dbReference type="AlphaFoldDB" id="A0A2S4KME8"/>
<feature type="signal peptide" evidence="1">
    <location>
        <begin position="1"/>
        <end position="21"/>
    </location>
</feature>